<evidence type="ECO:0000256" key="3">
    <source>
        <dbReference type="SAM" id="MobiDB-lite"/>
    </source>
</evidence>
<feature type="domain" description="RCC1-like" evidence="4">
    <location>
        <begin position="6"/>
        <end position="263"/>
    </location>
</feature>
<gene>
    <name evidence="5" type="ORF">CSW25_06770</name>
</gene>
<dbReference type="InterPro" id="IPR058923">
    <property type="entry name" value="RCC1-like_dom"/>
</dbReference>
<keyword evidence="6" id="KW-1185">Reference proteome</keyword>
<feature type="region of interest" description="Disordered" evidence="3">
    <location>
        <begin position="244"/>
        <end position="265"/>
    </location>
</feature>
<name>A0ABY0AIG8_THESC</name>
<evidence type="ECO:0000313" key="5">
    <source>
        <dbReference type="EMBL" id="RTI07173.1"/>
    </source>
</evidence>
<dbReference type="PROSITE" id="PS50012">
    <property type="entry name" value="RCC1_3"/>
    <property type="match status" value="4"/>
</dbReference>
<evidence type="ECO:0000313" key="6">
    <source>
        <dbReference type="Proteomes" id="UP000287962"/>
    </source>
</evidence>
<evidence type="ECO:0000259" key="4">
    <source>
        <dbReference type="Pfam" id="PF25390"/>
    </source>
</evidence>
<reference evidence="5 6" key="1">
    <citation type="journal article" date="2019" name="Extremophiles">
        <title>Biogeography of thermophiles and predominance of Thermus scotoductus in domestic water heaters.</title>
        <authorList>
            <person name="Wilpiszeski R.L."/>
            <person name="Zhang Z."/>
            <person name="House C.H."/>
        </authorList>
    </citation>
    <scope>NUCLEOTIDE SEQUENCE [LARGE SCALE GENOMIC DNA]</scope>
    <source>
        <strain evidence="5 6">12_S12</strain>
    </source>
</reference>
<dbReference type="Gene3D" id="2.130.10.30">
    <property type="entry name" value="Regulator of chromosome condensation 1/beta-lactamase-inhibitor protein II"/>
    <property type="match status" value="2"/>
</dbReference>
<protein>
    <submittedName>
        <fullName evidence="5">Chromosome condensation regulator RCC1</fullName>
    </submittedName>
</protein>
<dbReference type="EMBL" id="PEML01000200">
    <property type="protein sequence ID" value="RTI07173.1"/>
    <property type="molecule type" value="Genomic_DNA"/>
</dbReference>
<feature type="compositionally biased region" description="Basic and acidic residues" evidence="3">
    <location>
        <begin position="252"/>
        <end position="265"/>
    </location>
</feature>
<feature type="non-terminal residue" evidence="5">
    <location>
        <position position="265"/>
    </location>
</feature>
<dbReference type="PANTHER" id="PTHR45982">
    <property type="entry name" value="REGULATOR OF CHROMOSOME CONDENSATION"/>
    <property type="match status" value="1"/>
</dbReference>
<dbReference type="Proteomes" id="UP000287962">
    <property type="component" value="Unassembled WGS sequence"/>
</dbReference>
<dbReference type="InterPro" id="IPR009091">
    <property type="entry name" value="RCC1/BLIP-II"/>
</dbReference>
<organism evidence="5 6">
    <name type="scientific">Thermus scotoductus</name>
    <dbReference type="NCBI Taxonomy" id="37636"/>
    <lineage>
        <taxon>Bacteria</taxon>
        <taxon>Thermotogati</taxon>
        <taxon>Deinococcota</taxon>
        <taxon>Deinococci</taxon>
        <taxon>Thermales</taxon>
        <taxon>Thermaceae</taxon>
        <taxon>Thermus</taxon>
    </lineage>
</organism>
<dbReference type="InterPro" id="IPR000408">
    <property type="entry name" value="Reg_chr_condens"/>
</dbReference>
<keyword evidence="2" id="KW-0677">Repeat</keyword>
<comment type="caution">
    <text evidence="5">The sequence shown here is derived from an EMBL/GenBank/DDBJ whole genome shotgun (WGS) entry which is preliminary data.</text>
</comment>
<sequence>MCLRVRLWSCGWGYDGQLGDGSFLNRTRPIRVLEGVLGVAVGNLHTLVLLPDKALGFGHNERGQLGDGTFASKGKPVPLSLPAKALAAGYAHSLILSPEGRVYAAGSNEEGQLGESGGRPRSRFLPVEGLPPVVGVAAGYFHSLAWTEGGDLWAWGSNLSGQLGTGTVESSPRPLKVLERVRSAVGGGSFTAALLQDGSVWVTGLDSATFRRLEGLPKARALAAGRAHLLVLGEDGQVYALGENEEGQLGDGTREGRLEARRVEG</sequence>
<proteinExistence type="predicted"/>
<dbReference type="SUPFAM" id="SSF50985">
    <property type="entry name" value="RCC1/BLIP-II"/>
    <property type="match status" value="1"/>
</dbReference>
<dbReference type="PANTHER" id="PTHR45982:SF1">
    <property type="entry name" value="REGULATOR OF CHROMOSOME CONDENSATION"/>
    <property type="match status" value="1"/>
</dbReference>
<evidence type="ECO:0000256" key="1">
    <source>
        <dbReference type="ARBA" id="ARBA00022658"/>
    </source>
</evidence>
<dbReference type="RefSeq" id="WP_253730442.1">
    <property type="nucleotide sequence ID" value="NZ_PEML01000200.1"/>
</dbReference>
<evidence type="ECO:0000256" key="2">
    <source>
        <dbReference type="ARBA" id="ARBA00022737"/>
    </source>
</evidence>
<dbReference type="PRINTS" id="PR00633">
    <property type="entry name" value="RCCNDNSATION"/>
</dbReference>
<keyword evidence="1" id="KW-0344">Guanine-nucleotide releasing factor</keyword>
<dbReference type="InterPro" id="IPR051553">
    <property type="entry name" value="Ran_GTPase-activating"/>
</dbReference>
<accession>A0ABY0AIG8</accession>
<dbReference type="Pfam" id="PF25390">
    <property type="entry name" value="WD40_RLD"/>
    <property type="match status" value="1"/>
</dbReference>